<dbReference type="GO" id="GO:0003677">
    <property type="term" value="F:DNA binding"/>
    <property type="evidence" value="ECO:0007669"/>
    <property type="project" value="UniProtKB-KW"/>
</dbReference>
<dbReference type="PROSITE" id="PS50043">
    <property type="entry name" value="HTH_LUXR_2"/>
    <property type="match status" value="1"/>
</dbReference>
<dbReference type="InterPro" id="IPR039420">
    <property type="entry name" value="WalR-like"/>
</dbReference>
<accession>A0A369A644</accession>
<dbReference type="Pfam" id="PF00072">
    <property type="entry name" value="Response_reg"/>
    <property type="match status" value="1"/>
</dbReference>
<dbReference type="SUPFAM" id="SSF52172">
    <property type="entry name" value="CheY-like"/>
    <property type="match status" value="1"/>
</dbReference>
<dbReference type="SMART" id="SM00421">
    <property type="entry name" value="HTH_LUXR"/>
    <property type="match status" value="1"/>
</dbReference>
<dbReference type="CDD" id="cd17535">
    <property type="entry name" value="REC_NarL-like"/>
    <property type="match status" value="1"/>
</dbReference>
<dbReference type="CDD" id="cd06170">
    <property type="entry name" value="LuxR_C_like"/>
    <property type="match status" value="1"/>
</dbReference>
<dbReference type="Gene3D" id="3.40.50.2300">
    <property type="match status" value="1"/>
</dbReference>
<dbReference type="InterPro" id="IPR000792">
    <property type="entry name" value="Tscrpt_reg_LuxR_C"/>
</dbReference>
<evidence type="ECO:0000313" key="7">
    <source>
        <dbReference type="Proteomes" id="UP000253517"/>
    </source>
</evidence>
<gene>
    <name evidence="6" type="ORF">DES35_102262</name>
</gene>
<protein>
    <submittedName>
        <fullName evidence="6">LuxR family two component transcriptional regulator</fullName>
    </submittedName>
</protein>
<dbReference type="InterPro" id="IPR016032">
    <property type="entry name" value="Sig_transdc_resp-reg_C-effctor"/>
</dbReference>
<dbReference type="InterPro" id="IPR058245">
    <property type="entry name" value="NreC/VraR/RcsB-like_REC"/>
</dbReference>
<feature type="domain" description="Response regulatory" evidence="5">
    <location>
        <begin position="3"/>
        <end position="119"/>
    </location>
</feature>
<dbReference type="InterPro" id="IPR011006">
    <property type="entry name" value="CheY-like_superfamily"/>
</dbReference>
<keyword evidence="7" id="KW-1185">Reference proteome</keyword>
<feature type="domain" description="HTH luxR-type" evidence="4">
    <location>
        <begin position="137"/>
        <end position="202"/>
    </location>
</feature>
<reference evidence="6 7" key="1">
    <citation type="submission" date="2018-07" db="EMBL/GenBank/DDBJ databases">
        <title>Genomic Encyclopedia of Type Strains, Phase IV (KMG-IV): sequencing the most valuable type-strain genomes for metagenomic binning, comparative biology and taxonomic classification.</title>
        <authorList>
            <person name="Goeker M."/>
        </authorList>
    </citation>
    <scope>NUCLEOTIDE SEQUENCE [LARGE SCALE GENOMIC DNA]</scope>
    <source>
        <strain evidence="6 7">DSM 21410</strain>
    </source>
</reference>
<name>A0A369A644_9FLAO</name>
<comment type="caution">
    <text evidence="6">The sequence shown here is derived from an EMBL/GenBank/DDBJ whole genome shotgun (WGS) entry which is preliminary data.</text>
</comment>
<dbReference type="Pfam" id="PF00196">
    <property type="entry name" value="GerE"/>
    <property type="match status" value="1"/>
</dbReference>
<evidence type="ECO:0000259" key="4">
    <source>
        <dbReference type="PROSITE" id="PS50043"/>
    </source>
</evidence>
<organism evidence="6 7">
    <name type="scientific">Schleiferia thermophila</name>
    <dbReference type="NCBI Taxonomy" id="884107"/>
    <lineage>
        <taxon>Bacteria</taxon>
        <taxon>Pseudomonadati</taxon>
        <taxon>Bacteroidota</taxon>
        <taxon>Flavobacteriia</taxon>
        <taxon>Flavobacteriales</taxon>
        <taxon>Schleiferiaceae</taxon>
        <taxon>Schleiferia</taxon>
    </lineage>
</organism>
<evidence type="ECO:0000259" key="5">
    <source>
        <dbReference type="PROSITE" id="PS50110"/>
    </source>
</evidence>
<dbReference type="AlphaFoldDB" id="A0A369A644"/>
<dbReference type="PANTHER" id="PTHR43214:SF43">
    <property type="entry name" value="TWO-COMPONENT RESPONSE REGULATOR"/>
    <property type="match status" value="1"/>
</dbReference>
<evidence type="ECO:0000256" key="1">
    <source>
        <dbReference type="ARBA" id="ARBA00022553"/>
    </source>
</evidence>
<dbReference type="SMART" id="SM00448">
    <property type="entry name" value="REC"/>
    <property type="match status" value="1"/>
</dbReference>
<dbReference type="GO" id="GO:0000160">
    <property type="term" value="P:phosphorelay signal transduction system"/>
    <property type="evidence" value="ECO:0007669"/>
    <property type="project" value="InterPro"/>
</dbReference>
<dbReference type="PRINTS" id="PR00038">
    <property type="entry name" value="HTHLUXR"/>
</dbReference>
<dbReference type="PROSITE" id="PS00622">
    <property type="entry name" value="HTH_LUXR_1"/>
    <property type="match status" value="1"/>
</dbReference>
<dbReference type="EMBL" id="QPJS01000002">
    <property type="protein sequence ID" value="RCX03806.1"/>
    <property type="molecule type" value="Genomic_DNA"/>
</dbReference>
<dbReference type="SUPFAM" id="SSF46894">
    <property type="entry name" value="C-terminal effector domain of the bipartite response regulators"/>
    <property type="match status" value="1"/>
</dbReference>
<proteinExistence type="predicted"/>
<dbReference type="Proteomes" id="UP000253517">
    <property type="component" value="Unassembled WGS sequence"/>
</dbReference>
<dbReference type="GO" id="GO:0006355">
    <property type="term" value="P:regulation of DNA-templated transcription"/>
    <property type="evidence" value="ECO:0007669"/>
    <property type="project" value="InterPro"/>
</dbReference>
<evidence type="ECO:0000313" key="6">
    <source>
        <dbReference type="EMBL" id="RCX03806.1"/>
    </source>
</evidence>
<dbReference type="RefSeq" id="WP_037357280.1">
    <property type="nucleotide sequence ID" value="NZ_BHZF01000002.1"/>
</dbReference>
<dbReference type="InterPro" id="IPR001789">
    <property type="entry name" value="Sig_transdc_resp-reg_receiver"/>
</dbReference>
<dbReference type="PANTHER" id="PTHR43214">
    <property type="entry name" value="TWO-COMPONENT RESPONSE REGULATOR"/>
    <property type="match status" value="1"/>
</dbReference>
<keyword evidence="1 3" id="KW-0597">Phosphoprotein</keyword>
<dbReference type="PROSITE" id="PS50110">
    <property type="entry name" value="RESPONSE_REGULATORY"/>
    <property type="match status" value="1"/>
</dbReference>
<evidence type="ECO:0000256" key="3">
    <source>
        <dbReference type="PROSITE-ProRule" id="PRU00169"/>
    </source>
</evidence>
<keyword evidence="2" id="KW-0238">DNA-binding</keyword>
<evidence type="ECO:0000256" key="2">
    <source>
        <dbReference type="ARBA" id="ARBA00023125"/>
    </source>
</evidence>
<sequence>MIRLLIAEDQKLLYDAFSIVIGEHAELQIAGWCNNGLDVLPAISEKNPDLLILDINMPGKDGITVAEEVKKYYPGVRILVMTSYSSDLLVNQLLHLGIEGYILKSDDMHMFFEAIYAVAAGERYFSNSVSSLAENPKEKSVHNLSNREIEIIRHICKGLSTSQIADLLYISPLTVDTHRKNIYHKLGIRHQSELIRYAVERGIV</sequence>
<feature type="modified residue" description="4-aspartylphosphate" evidence="3">
    <location>
        <position position="54"/>
    </location>
</feature>